<dbReference type="PANTHER" id="PTHR34353:SF2">
    <property type="entry name" value="CRISPR-ASSOCIATED ENDONUCLEASE CAS1 1"/>
    <property type="match status" value="1"/>
</dbReference>
<keyword evidence="6" id="KW-0051">Antiviral defense</keyword>
<dbReference type="Gene3D" id="3.100.10.20">
    <property type="entry name" value="CRISPR-associated endonuclease Cas1, N-terminal domain"/>
    <property type="match status" value="1"/>
</dbReference>
<gene>
    <name evidence="8" type="ORF">JETT_1965</name>
</gene>
<dbReference type="AlphaFoldDB" id="A0A533QMD6"/>
<sequence>MERTLYLNENTTLDVIRDGPSLVVKEEGKSGRRVPARMIQRVVITGNIKLETGLITLFTQNNVPITFLDKKGNQIAVTLPYKQHLSEHYKAQRIFLESDYTTRRFMTFLRAYRQRVQIDVLKRLLKSQMPDHYVTVGLKEEEYQQAIDTATSPYREIFHSIHNAVSALFGEMVISKLITSELDPHIGVMHRRRDFGLALDICHILGPETDLQTIQFFCGKKGIDYRKNKEMSSEERKTIAVRFENRKDVLATMTEHIIDGIFELIRELRFSGEFNQYL</sequence>
<dbReference type="GO" id="GO:0004519">
    <property type="term" value="F:endonuclease activity"/>
    <property type="evidence" value="ECO:0007669"/>
    <property type="project" value="UniProtKB-KW"/>
</dbReference>
<reference evidence="8 9" key="1">
    <citation type="submission" date="2019-04" db="EMBL/GenBank/DDBJ databases">
        <title>Genome of a novel bacterium Candidatus Jettenia ecosi reconstructed from metagenome of an anammox bioreactor.</title>
        <authorList>
            <person name="Mardanov A.V."/>
            <person name="Beletsky A.V."/>
            <person name="Ravin N.V."/>
            <person name="Botchkova E.A."/>
            <person name="Litti Y.V."/>
            <person name="Nozhevnikova A.N."/>
        </authorList>
    </citation>
    <scope>NUCLEOTIDE SEQUENCE [LARGE SCALE GENOMIC DNA]</scope>
    <source>
        <strain evidence="8">J2</strain>
    </source>
</reference>
<keyword evidence="3" id="KW-0255">Endonuclease</keyword>
<evidence type="ECO:0000256" key="2">
    <source>
        <dbReference type="ARBA" id="ARBA00022723"/>
    </source>
</evidence>
<evidence type="ECO:0000313" key="9">
    <source>
        <dbReference type="Proteomes" id="UP000319783"/>
    </source>
</evidence>
<dbReference type="InterPro" id="IPR050646">
    <property type="entry name" value="Cas1"/>
</dbReference>
<keyword evidence="1" id="KW-0540">Nuclease</keyword>
<comment type="subunit">
    <text evidence="7">Homodimer, forms a heterotetramer with a Cas2 homodimer.</text>
</comment>
<dbReference type="GO" id="GO:0016787">
    <property type="term" value="F:hydrolase activity"/>
    <property type="evidence" value="ECO:0007669"/>
    <property type="project" value="UniProtKB-KW"/>
</dbReference>
<evidence type="ECO:0000256" key="5">
    <source>
        <dbReference type="ARBA" id="ARBA00022842"/>
    </source>
</evidence>
<dbReference type="GO" id="GO:0051607">
    <property type="term" value="P:defense response to virus"/>
    <property type="evidence" value="ECO:0007669"/>
    <property type="project" value="UniProtKB-KW"/>
</dbReference>
<evidence type="ECO:0000313" key="8">
    <source>
        <dbReference type="EMBL" id="TLD41740.1"/>
    </source>
</evidence>
<keyword evidence="5" id="KW-0460">Magnesium</keyword>
<dbReference type="GO" id="GO:0003676">
    <property type="term" value="F:nucleic acid binding"/>
    <property type="evidence" value="ECO:0007669"/>
    <property type="project" value="InterPro"/>
</dbReference>
<keyword evidence="2" id="KW-0479">Metal-binding</keyword>
<comment type="caution">
    <text evidence="8">The sequence shown here is derived from an EMBL/GenBank/DDBJ whole genome shotgun (WGS) entry which is preliminary data.</text>
</comment>
<evidence type="ECO:0000256" key="3">
    <source>
        <dbReference type="ARBA" id="ARBA00022759"/>
    </source>
</evidence>
<evidence type="ECO:0000256" key="1">
    <source>
        <dbReference type="ARBA" id="ARBA00022722"/>
    </source>
</evidence>
<dbReference type="GO" id="GO:0043571">
    <property type="term" value="P:maintenance of CRISPR repeat elements"/>
    <property type="evidence" value="ECO:0007669"/>
    <property type="project" value="InterPro"/>
</dbReference>
<proteinExistence type="predicted"/>
<keyword evidence="4" id="KW-0378">Hydrolase</keyword>
<dbReference type="Proteomes" id="UP000319783">
    <property type="component" value="Unassembled WGS sequence"/>
</dbReference>
<dbReference type="InterPro" id="IPR002729">
    <property type="entry name" value="CRISPR-assoc_Cas1"/>
</dbReference>
<name>A0A533QMD6_9BACT</name>
<dbReference type="GO" id="GO:0046872">
    <property type="term" value="F:metal ion binding"/>
    <property type="evidence" value="ECO:0007669"/>
    <property type="project" value="UniProtKB-KW"/>
</dbReference>
<evidence type="ECO:0008006" key="10">
    <source>
        <dbReference type="Google" id="ProtNLM"/>
    </source>
</evidence>
<dbReference type="Pfam" id="PF01867">
    <property type="entry name" value="Cas_Cas1"/>
    <property type="match status" value="1"/>
</dbReference>
<dbReference type="InterPro" id="IPR042211">
    <property type="entry name" value="CRISPR-assoc_Cas1_N"/>
</dbReference>
<evidence type="ECO:0000256" key="7">
    <source>
        <dbReference type="ARBA" id="ARBA00038592"/>
    </source>
</evidence>
<accession>A0A533QMD6</accession>
<dbReference type="EMBL" id="SULG01000037">
    <property type="protein sequence ID" value="TLD41740.1"/>
    <property type="molecule type" value="Genomic_DNA"/>
</dbReference>
<protein>
    <recommendedName>
        <fullName evidence="10">CRISPR-associated endonuclease Cas1</fullName>
    </recommendedName>
</protein>
<dbReference type="PANTHER" id="PTHR34353">
    <property type="entry name" value="CRISPR-ASSOCIATED ENDONUCLEASE CAS1 1"/>
    <property type="match status" value="1"/>
</dbReference>
<organism evidence="8 9">
    <name type="scientific">Candidatus Jettenia ecosi</name>
    <dbReference type="NCBI Taxonomy" id="2494326"/>
    <lineage>
        <taxon>Bacteria</taxon>
        <taxon>Pseudomonadati</taxon>
        <taxon>Planctomycetota</taxon>
        <taxon>Candidatus Brocadiia</taxon>
        <taxon>Candidatus Brocadiales</taxon>
        <taxon>Candidatus Brocadiaceae</taxon>
        <taxon>Candidatus Jettenia</taxon>
    </lineage>
</organism>
<evidence type="ECO:0000256" key="4">
    <source>
        <dbReference type="ARBA" id="ARBA00022801"/>
    </source>
</evidence>
<evidence type="ECO:0000256" key="6">
    <source>
        <dbReference type="ARBA" id="ARBA00023118"/>
    </source>
</evidence>